<dbReference type="InterPro" id="IPR017438">
    <property type="entry name" value="ATP-NAD_kinase_N"/>
</dbReference>
<evidence type="ECO:0000256" key="8">
    <source>
        <dbReference type="ARBA" id="ARBA00022840"/>
    </source>
</evidence>
<dbReference type="Pfam" id="PF00781">
    <property type="entry name" value="DAGK_cat"/>
    <property type="match status" value="1"/>
</dbReference>
<keyword evidence="12" id="KW-1208">Phospholipid metabolism</keyword>
<reference evidence="16 17" key="1">
    <citation type="submission" date="2020-03" db="EMBL/GenBank/DDBJ databases">
        <title>Soil Listeria distribution.</title>
        <authorList>
            <person name="Liao J."/>
            <person name="Wiedmann M."/>
        </authorList>
    </citation>
    <scope>NUCLEOTIDE SEQUENCE [LARGE SCALE GENOMIC DNA]</scope>
    <source>
        <strain evidence="15 16">FSL L7-0051</strain>
        <strain evidence="14 17">FSL L7-0054</strain>
    </source>
</reference>
<keyword evidence="5" id="KW-0479">Metal-binding</keyword>
<comment type="caution">
    <text evidence="14">The sequence shown here is derived from an EMBL/GenBank/DDBJ whole genome shotgun (WGS) entry which is preliminary data.</text>
</comment>
<evidence type="ECO:0000256" key="2">
    <source>
        <dbReference type="ARBA" id="ARBA00005983"/>
    </source>
</evidence>
<keyword evidence="10" id="KW-0443">Lipid metabolism</keyword>
<dbReference type="InterPro" id="IPR045540">
    <property type="entry name" value="YegS/DAGK_C"/>
</dbReference>
<dbReference type="NCBIfam" id="NF009603">
    <property type="entry name" value="PRK13055.1"/>
    <property type="match status" value="1"/>
</dbReference>
<dbReference type="EMBL" id="JAARZT010000026">
    <property type="protein sequence ID" value="MBC2294148.1"/>
    <property type="molecule type" value="Genomic_DNA"/>
</dbReference>
<dbReference type="Proteomes" id="UP000585696">
    <property type="component" value="Unassembled WGS sequence"/>
</dbReference>
<dbReference type="GO" id="GO:0005524">
    <property type="term" value="F:ATP binding"/>
    <property type="evidence" value="ECO:0007669"/>
    <property type="project" value="UniProtKB-KW"/>
</dbReference>
<dbReference type="EMBL" id="JAARZS010000025">
    <property type="protein sequence ID" value="MBC2284765.1"/>
    <property type="molecule type" value="Genomic_DNA"/>
</dbReference>
<keyword evidence="7 14" id="KW-0418">Kinase</keyword>
<evidence type="ECO:0000256" key="1">
    <source>
        <dbReference type="ARBA" id="ARBA00001946"/>
    </source>
</evidence>
<keyword evidence="11" id="KW-0594">Phospholipid biosynthesis</keyword>
<dbReference type="RefSeq" id="WP_185629718.1">
    <property type="nucleotide sequence ID" value="NZ_JAARZS010000025.1"/>
</dbReference>
<evidence type="ECO:0000256" key="5">
    <source>
        <dbReference type="ARBA" id="ARBA00022723"/>
    </source>
</evidence>
<comment type="similarity">
    <text evidence="2">Belongs to the diacylglycerol/lipid kinase family.</text>
</comment>
<evidence type="ECO:0000259" key="13">
    <source>
        <dbReference type="PROSITE" id="PS50146"/>
    </source>
</evidence>
<evidence type="ECO:0000313" key="16">
    <source>
        <dbReference type="Proteomes" id="UP000543005"/>
    </source>
</evidence>
<name>A0A842FG76_9LIST</name>
<keyword evidence="8" id="KW-0067">ATP-binding</keyword>
<dbReference type="Gene3D" id="2.60.200.40">
    <property type="match status" value="1"/>
</dbReference>
<evidence type="ECO:0000313" key="15">
    <source>
        <dbReference type="EMBL" id="MBC2294148.1"/>
    </source>
</evidence>
<evidence type="ECO:0000313" key="14">
    <source>
        <dbReference type="EMBL" id="MBC2284765.1"/>
    </source>
</evidence>
<dbReference type="InterPro" id="IPR001206">
    <property type="entry name" value="Diacylglycerol_kinase_cat_dom"/>
</dbReference>
<gene>
    <name evidence="14" type="ORF">HCB69_10280</name>
    <name evidence="15" type="ORF">HCC36_12975</name>
</gene>
<dbReference type="Proteomes" id="UP000543005">
    <property type="component" value="Unassembled WGS sequence"/>
</dbReference>
<evidence type="ECO:0000256" key="6">
    <source>
        <dbReference type="ARBA" id="ARBA00022741"/>
    </source>
</evidence>
<dbReference type="GO" id="GO:0005886">
    <property type="term" value="C:plasma membrane"/>
    <property type="evidence" value="ECO:0007669"/>
    <property type="project" value="TreeGrafter"/>
</dbReference>
<keyword evidence="6" id="KW-0547">Nucleotide-binding</keyword>
<dbReference type="GO" id="GO:0008654">
    <property type="term" value="P:phospholipid biosynthetic process"/>
    <property type="evidence" value="ECO:0007669"/>
    <property type="project" value="UniProtKB-KW"/>
</dbReference>
<sequence>MLKRMLIIYNPVAGQRKFQKLMPVAEQILGDAGFDVTLIPTTEEAKSATKIAKQGAKDGFEVIVAAGGDGTVNDVVNGLMQFSAPPIFGVLPVGTTNDFARALQMAKDPIDALNIMAARNTVAVDVGKANNDYFINNAAGGKITEITYEVKESLKNKIGRLAYLFSGISMLPKLAPKKVTVMHDEGVFEGEILLLFGSLTNSVGGMEQLCPPAVFNDGKMDLLLLKKVSPAKLLKLLASIKSGAHLESEDVVYVRTKKVQITCETSLNISYDGVYGGETPYELEVLPEKLQVLADTKRIQHRLHNKTITSKISTFTMVKCSQIWYHSCVRKNSFPIFHSRKSNFVKVRT</sequence>
<evidence type="ECO:0000313" key="17">
    <source>
        <dbReference type="Proteomes" id="UP000585696"/>
    </source>
</evidence>
<proteinExistence type="inferred from homology"/>
<keyword evidence="4" id="KW-0808">Transferase</keyword>
<evidence type="ECO:0000256" key="7">
    <source>
        <dbReference type="ARBA" id="ARBA00022777"/>
    </source>
</evidence>
<dbReference type="InterPro" id="IPR050187">
    <property type="entry name" value="Lipid_Phosphate_FormReg"/>
</dbReference>
<dbReference type="PROSITE" id="PS50146">
    <property type="entry name" value="DAGK"/>
    <property type="match status" value="1"/>
</dbReference>
<keyword evidence="9" id="KW-0460">Magnesium</keyword>
<dbReference type="Gene3D" id="3.40.50.10330">
    <property type="entry name" value="Probable inorganic polyphosphate/atp-NAD kinase, domain 1"/>
    <property type="match status" value="1"/>
</dbReference>
<evidence type="ECO:0000256" key="3">
    <source>
        <dbReference type="ARBA" id="ARBA00022516"/>
    </source>
</evidence>
<dbReference type="Pfam" id="PF19279">
    <property type="entry name" value="YegS_C"/>
    <property type="match status" value="1"/>
</dbReference>
<dbReference type="PANTHER" id="PTHR12358:SF106">
    <property type="entry name" value="LIPID KINASE YEGS"/>
    <property type="match status" value="1"/>
</dbReference>
<dbReference type="GO" id="GO:0046872">
    <property type="term" value="F:metal ion binding"/>
    <property type="evidence" value="ECO:0007669"/>
    <property type="project" value="UniProtKB-KW"/>
</dbReference>
<evidence type="ECO:0000256" key="11">
    <source>
        <dbReference type="ARBA" id="ARBA00023209"/>
    </source>
</evidence>
<accession>A0A842FG76</accession>
<protein>
    <submittedName>
        <fullName evidence="14">Diacylglycerol kinase</fullName>
    </submittedName>
</protein>
<keyword evidence="3" id="KW-0444">Lipid biosynthesis</keyword>
<dbReference type="InterPro" id="IPR005218">
    <property type="entry name" value="Diacylglycerol/lipid_kinase"/>
</dbReference>
<evidence type="ECO:0000256" key="9">
    <source>
        <dbReference type="ARBA" id="ARBA00022842"/>
    </source>
</evidence>
<organism evidence="14 17">
    <name type="scientific">Listeria booriae</name>
    <dbReference type="NCBI Taxonomy" id="1552123"/>
    <lineage>
        <taxon>Bacteria</taxon>
        <taxon>Bacillati</taxon>
        <taxon>Bacillota</taxon>
        <taxon>Bacilli</taxon>
        <taxon>Bacillales</taxon>
        <taxon>Listeriaceae</taxon>
        <taxon>Listeria</taxon>
    </lineage>
</organism>
<dbReference type="AlphaFoldDB" id="A0A842FG76"/>
<feature type="domain" description="DAGKc" evidence="13">
    <location>
        <begin position="1"/>
        <end position="133"/>
    </location>
</feature>
<dbReference type="SUPFAM" id="SSF111331">
    <property type="entry name" value="NAD kinase/diacylglycerol kinase-like"/>
    <property type="match status" value="1"/>
</dbReference>
<evidence type="ECO:0000256" key="10">
    <source>
        <dbReference type="ARBA" id="ARBA00023098"/>
    </source>
</evidence>
<dbReference type="PANTHER" id="PTHR12358">
    <property type="entry name" value="SPHINGOSINE KINASE"/>
    <property type="match status" value="1"/>
</dbReference>
<dbReference type="GO" id="GO:0004143">
    <property type="term" value="F:ATP-dependent diacylglycerol kinase activity"/>
    <property type="evidence" value="ECO:0007669"/>
    <property type="project" value="TreeGrafter"/>
</dbReference>
<dbReference type="InterPro" id="IPR016064">
    <property type="entry name" value="NAD/diacylglycerol_kinase_sf"/>
</dbReference>
<comment type="cofactor">
    <cofactor evidence="1">
        <name>Mg(2+)</name>
        <dbReference type="ChEBI" id="CHEBI:18420"/>
    </cofactor>
</comment>
<evidence type="ECO:0000256" key="4">
    <source>
        <dbReference type="ARBA" id="ARBA00022679"/>
    </source>
</evidence>
<dbReference type="NCBIfam" id="TIGR00147">
    <property type="entry name" value="YegS/Rv2252/BmrU family lipid kinase"/>
    <property type="match status" value="1"/>
</dbReference>
<evidence type="ECO:0000256" key="12">
    <source>
        <dbReference type="ARBA" id="ARBA00023264"/>
    </source>
</evidence>
<dbReference type="SMART" id="SM00046">
    <property type="entry name" value="DAGKc"/>
    <property type="match status" value="1"/>
</dbReference>